<dbReference type="EC" id="3.1.1.53" evidence="4"/>
<dbReference type="InterPro" id="IPR036514">
    <property type="entry name" value="SGNH_hydro_sf"/>
</dbReference>
<evidence type="ECO:0000313" key="4">
    <source>
        <dbReference type="EMBL" id="MBB4080982.1"/>
    </source>
</evidence>
<dbReference type="Pfam" id="PF03629">
    <property type="entry name" value="SASA"/>
    <property type="match status" value="1"/>
</dbReference>
<dbReference type="EMBL" id="JACIFF010000011">
    <property type="protein sequence ID" value="MBB4080982.1"/>
    <property type="molecule type" value="Genomic_DNA"/>
</dbReference>
<feature type="compositionally biased region" description="Polar residues" evidence="2">
    <location>
        <begin position="479"/>
        <end position="492"/>
    </location>
</feature>
<dbReference type="InterPro" id="IPR039329">
    <property type="entry name" value="SIAE"/>
</dbReference>
<comment type="caution">
    <text evidence="4">The sequence shown here is derived from an EMBL/GenBank/DDBJ whole genome shotgun (WGS) entry which is preliminary data.</text>
</comment>
<dbReference type="PANTHER" id="PTHR22901">
    <property type="entry name" value="SIALATE O-ACETYLESTERASE"/>
    <property type="match status" value="1"/>
</dbReference>
<dbReference type="GO" id="GO:0005975">
    <property type="term" value="P:carbohydrate metabolic process"/>
    <property type="evidence" value="ECO:0007669"/>
    <property type="project" value="TreeGrafter"/>
</dbReference>
<evidence type="ECO:0000259" key="3">
    <source>
        <dbReference type="Pfam" id="PF03629"/>
    </source>
</evidence>
<feature type="domain" description="Sialate O-acetylesterase" evidence="3">
    <location>
        <begin position="109"/>
        <end position="391"/>
    </location>
</feature>
<dbReference type="InterPro" id="IPR013783">
    <property type="entry name" value="Ig-like_fold"/>
</dbReference>
<evidence type="ECO:0000313" key="5">
    <source>
        <dbReference type="Proteomes" id="UP000576209"/>
    </source>
</evidence>
<proteinExistence type="predicted"/>
<accession>A0A840EBA5</accession>
<feature type="region of interest" description="Disordered" evidence="2">
    <location>
        <begin position="479"/>
        <end position="512"/>
    </location>
</feature>
<dbReference type="Proteomes" id="UP000576209">
    <property type="component" value="Unassembled WGS sequence"/>
</dbReference>
<reference evidence="4 5" key="1">
    <citation type="submission" date="2020-08" db="EMBL/GenBank/DDBJ databases">
        <title>Genomic Encyclopedia of Type Strains, Phase IV (KMG-IV): sequencing the most valuable type-strain genomes for metagenomic binning, comparative biology and taxonomic classification.</title>
        <authorList>
            <person name="Goeker M."/>
        </authorList>
    </citation>
    <scope>NUCLEOTIDE SEQUENCE [LARGE SCALE GENOMIC DNA]</scope>
    <source>
        <strain evidence="4 5">DSM 105137</strain>
    </source>
</reference>
<dbReference type="AlphaFoldDB" id="A0A840EBA5"/>
<dbReference type="Gene3D" id="2.60.40.10">
    <property type="entry name" value="Immunoglobulins"/>
    <property type="match status" value="1"/>
</dbReference>
<dbReference type="Gene3D" id="3.40.50.1110">
    <property type="entry name" value="SGNH hydrolase"/>
    <property type="match status" value="1"/>
</dbReference>
<protein>
    <submittedName>
        <fullName evidence="4">Sialate O-acetylesterase</fullName>
        <ecNumber evidence="4">3.1.1.53</ecNumber>
    </submittedName>
</protein>
<evidence type="ECO:0000256" key="1">
    <source>
        <dbReference type="ARBA" id="ARBA00022801"/>
    </source>
</evidence>
<dbReference type="RefSeq" id="WP_183497210.1">
    <property type="nucleotide sequence ID" value="NZ_JACIFF010000011.1"/>
</dbReference>
<sequence length="512" mass="56592">MLPTSCIKFGLIIAVLAAVCGDLAAKVRLPDILTDHMVLQRDQEVPIWGWADPGVTVTVTFAGQIHRTQADEAGNWSVRLTPLQASNKPRNLIITDSDTLTLSDILVGEVWLCTGQSNMQWRLLESAGGEEAIAAADHPEVRLYNVSRSVAFGREAGKLGEWQPCTSESVASFSGVGYFFGLELYRRLGIPVGLINASYGGSQAEAWTPRDYLAASADLKPTIEREEVWKAERPRVQAAYDREIAEWKAANAEARQPRVPDALRDYRIAGSIYGNIIAPLIPYAIRGAAWYQGESNEERAEQYEELLATMVRAWREKWGQGVFPFAVIQLPNFRASSATPEDLAWSHLRDRQRRVAERLPHMGLIVTIDVGEADDIHPTNKYDVGMRLARYALSSVYGEEGVAGGPRFQRAEFSEGTATLFFDRVGEGLRTRDGGPPQEFALAGPDGTWHWARAAIEGPDKVIVRSHLVTEPRAVRYAFSNNPDNPNLTNESGVPASPFRSDDWPGPTHGKR</sequence>
<dbReference type="GO" id="GO:0001681">
    <property type="term" value="F:sialate O-acetylesterase activity"/>
    <property type="evidence" value="ECO:0007669"/>
    <property type="project" value="UniProtKB-EC"/>
</dbReference>
<keyword evidence="1 4" id="KW-0378">Hydrolase</keyword>
<keyword evidence="5" id="KW-1185">Reference proteome</keyword>
<evidence type="ECO:0000256" key="2">
    <source>
        <dbReference type="SAM" id="MobiDB-lite"/>
    </source>
</evidence>
<organism evidence="4 5">
    <name type="scientific">Neolewinella aquimaris</name>
    <dbReference type="NCBI Taxonomy" id="1835722"/>
    <lineage>
        <taxon>Bacteria</taxon>
        <taxon>Pseudomonadati</taxon>
        <taxon>Bacteroidota</taxon>
        <taxon>Saprospiria</taxon>
        <taxon>Saprospirales</taxon>
        <taxon>Lewinellaceae</taxon>
        <taxon>Neolewinella</taxon>
    </lineage>
</organism>
<name>A0A840EBA5_9BACT</name>
<gene>
    <name evidence="4" type="ORF">GGR28_003623</name>
</gene>
<dbReference type="InterPro" id="IPR005181">
    <property type="entry name" value="SASA"/>
</dbReference>
<dbReference type="PANTHER" id="PTHR22901:SF0">
    <property type="entry name" value="SIALATE O-ACETYLESTERASE"/>
    <property type="match status" value="1"/>
</dbReference>
<dbReference type="SUPFAM" id="SSF52266">
    <property type="entry name" value="SGNH hydrolase"/>
    <property type="match status" value="1"/>
</dbReference>